<dbReference type="InterPro" id="IPR007321">
    <property type="entry name" value="Transposase_28"/>
</dbReference>
<comment type="caution">
    <text evidence="2">The sequence shown here is derived from an EMBL/GenBank/DDBJ whole genome shotgun (WGS) entry which is preliminary data.</text>
</comment>
<organism evidence="2 3">
    <name type="scientific">Lolium multiflorum</name>
    <name type="common">Italian ryegrass</name>
    <name type="synonym">Lolium perenne subsp. multiflorum</name>
    <dbReference type="NCBI Taxonomy" id="4521"/>
    <lineage>
        <taxon>Eukaryota</taxon>
        <taxon>Viridiplantae</taxon>
        <taxon>Streptophyta</taxon>
        <taxon>Embryophyta</taxon>
        <taxon>Tracheophyta</taxon>
        <taxon>Spermatophyta</taxon>
        <taxon>Magnoliopsida</taxon>
        <taxon>Liliopsida</taxon>
        <taxon>Poales</taxon>
        <taxon>Poaceae</taxon>
        <taxon>BOP clade</taxon>
        <taxon>Pooideae</taxon>
        <taxon>Poodae</taxon>
        <taxon>Poeae</taxon>
        <taxon>Poeae Chloroplast Group 2 (Poeae type)</taxon>
        <taxon>Loliodinae</taxon>
        <taxon>Loliinae</taxon>
        <taxon>Lolium</taxon>
    </lineage>
</organism>
<evidence type="ECO:0000313" key="2">
    <source>
        <dbReference type="EMBL" id="KAK1615197.1"/>
    </source>
</evidence>
<dbReference type="AlphaFoldDB" id="A0AAD8VPH7"/>
<reference evidence="2" key="1">
    <citation type="submission" date="2023-07" db="EMBL/GenBank/DDBJ databases">
        <title>A chromosome-level genome assembly of Lolium multiflorum.</title>
        <authorList>
            <person name="Chen Y."/>
            <person name="Copetti D."/>
            <person name="Kolliker R."/>
            <person name="Studer B."/>
        </authorList>
    </citation>
    <scope>NUCLEOTIDE SEQUENCE</scope>
    <source>
        <strain evidence="2">02402/16</strain>
        <tissue evidence="2">Leaf</tissue>
    </source>
</reference>
<dbReference type="EMBL" id="JAUUTY010000006">
    <property type="protein sequence ID" value="KAK1615197.1"/>
    <property type="molecule type" value="Genomic_DNA"/>
</dbReference>
<name>A0AAD8VPH7_LOLMU</name>
<proteinExistence type="predicted"/>
<gene>
    <name evidence="2" type="ORF">QYE76_020714</name>
</gene>
<accession>A0AAD8VPH7</accession>
<protein>
    <recommendedName>
        <fullName evidence="1">Transposase (putative) gypsy type domain-containing protein</fullName>
    </recommendedName>
</protein>
<evidence type="ECO:0000313" key="3">
    <source>
        <dbReference type="Proteomes" id="UP001231189"/>
    </source>
</evidence>
<dbReference type="Proteomes" id="UP001231189">
    <property type="component" value="Unassembled WGS sequence"/>
</dbReference>
<keyword evidence="3" id="KW-1185">Reference proteome</keyword>
<feature type="domain" description="Transposase (putative) gypsy type" evidence="1">
    <location>
        <begin position="55"/>
        <end position="100"/>
    </location>
</feature>
<evidence type="ECO:0000259" key="1">
    <source>
        <dbReference type="Pfam" id="PF04195"/>
    </source>
</evidence>
<dbReference type="Pfam" id="PF04195">
    <property type="entry name" value="Transposase_28"/>
    <property type="match status" value="1"/>
</dbReference>
<sequence>MQRPRAVRAHEIFAQEDIVVDMTTADATGGSTSLMRGQGNMAIRGSRCTGRKGLQLLSFYNIKVSDLGPHNVQQIALFVALCERYLGCPPYFPLWVSIFNGRATRASKSDRLLIPNGGITFQVKSGENFIDMALPKVKSGPARCSRSGASFGSTPWSTILQAEFTSPSTRRSRVRLGAST</sequence>